<dbReference type="EMBL" id="CP144090">
    <property type="protein sequence ID" value="WWD08785.1"/>
    <property type="molecule type" value="Genomic_DNA"/>
</dbReference>
<dbReference type="AlphaFoldDB" id="A0AAX4KT98"/>
<keyword evidence="2" id="KW-1185">Reference proteome</keyword>
<sequence>MQWSPRYLIDSLFDHSNRGGNGNLRVVQGQGQEALSKNELKVFKKMANETCEKMVQYYTSPRWTENLERLKAIKWRLGKRSRKEPFCAVCHEPV</sequence>
<protein>
    <submittedName>
        <fullName evidence="1">Uncharacterized protein</fullName>
    </submittedName>
</protein>
<accession>A0AAX4KT98</accession>
<organism evidence="1 2">
    <name type="scientific">Kwoniella europaea PYCC6329</name>
    <dbReference type="NCBI Taxonomy" id="1423913"/>
    <lineage>
        <taxon>Eukaryota</taxon>
        <taxon>Fungi</taxon>
        <taxon>Dikarya</taxon>
        <taxon>Basidiomycota</taxon>
        <taxon>Agaricomycotina</taxon>
        <taxon>Tremellomycetes</taxon>
        <taxon>Tremellales</taxon>
        <taxon>Cryptococcaceae</taxon>
        <taxon>Kwoniella</taxon>
    </lineage>
</organism>
<evidence type="ECO:0000313" key="1">
    <source>
        <dbReference type="EMBL" id="WWD08785.1"/>
    </source>
</evidence>
<evidence type="ECO:0000313" key="2">
    <source>
        <dbReference type="Proteomes" id="UP001358614"/>
    </source>
</evidence>
<dbReference type="GeneID" id="91105699"/>
<dbReference type="RefSeq" id="XP_066086752.1">
    <property type="nucleotide sequence ID" value="XM_066230655.1"/>
</dbReference>
<name>A0AAX4KT98_9TREE</name>
<dbReference type="Proteomes" id="UP001358614">
    <property type="component" value="Chromosome 2"/>
</dbReference>
<dbReference type="KEGG" id="ker:91105699"/>
<gene>
    <name evidence="1" type="ORF">V865_006898</name>
</gene>
<proteinExistence type="predicted"/>
<reference evidence="1 2" key="1">
    <citation type="submission" date="2024-01" db="EMBL/GenBank/DDBJ databases">
        <title>Comparative genomics of Cryptococcus and Kwoniella reveals pathogenesis evolution and contrasting modes of karyotype evolution via chromosome fusion or intercentromeric recombination.</title>
        <authorList>
            <person name="Coelho M.A."/>
            <person name="David-Palma M."/>
            <person name="Shea T."/>
            <person name="Bowers K."/>
            <person name="McGinley-Smith S."/>
            <person name="Mohammad A.W."/>
            <person name="Gnirke A."/>
            <person name="Yurkov A.M."/>
            <person name="Nowrousian M."/>
            <person name="Sun S."/>
            <person name="Cuomo C.A."/>
            <person name="Heitman J."/>
        </authorList>
    </citation>
    <scope>NUCLEOTIDE SEQUENCE [LARGE SCALE GENOMIC DNA]</scope>
    <source>
        <strain evidence="1 2">PYCC6329</strain>
    </source>
</reference>